<comment type="caution">
    <text evidence="4">The sequence shown here is derived from an EMBL/GenBank/DDBJ whole genome shotgun (WGS) entry which is preliminary data.</text>
</comment>
<proteinExistence type="predicted"/>
<gene>
    <name evidence="4" type="ORF">COV02_00635</name>
</gene>
<dbReference type="Proteomes" id="UP000230959">
    <property type="component" value="Unassembled WGS sequence"/>
</dbReference>
<dbReference type="Pfam" id="PF01553">
    <property type="entry name" value="Acyltransferase"/>
    <property type="match status" value="1"/>
</dbReference>
<dbReference type="GO" id="GO:0006654">
    <property type="term" value="P:phosphatidic acid biosynthetic process"/>
    <property type="evidence" value="ECO:0007669"/>
    <property type="project" value="TreeGrafter"/>
</dbReference>
<dbReference type="InterPro" id="IPR002123">
    <property type="entry name" value="Plipid/glycerol_acylTrfase"/>
</dbReference>
<accession>A0A2M8LB01</accession>
<name>A0A2M8LB01_9BACT</name>
<evidence type="ECO:0000259" key="3">
    <source>
        <dbReference type="SMART" id="SM00563"/>
    </source>
</evidence>
<evidence type="ECO:0000256" key="2">
    <source>
        <dbReference type="ARBA" id="ARBA00023315"/>
    </source>
</evidence>
<keyword evidence="1" id="KW-0808">Transferase</keyword>
<dbReference type="SUPFAM" id="SSF69593">
    <property type="entry name" value="Glycerol-3-phosphate (1)-acyltransferase"/>
    <property type="match status" value="1"/>
</dbReference>
<evidence type="ECO:0000313" key="4">
    <source>
        <dbReference type="EMBL" id="PJE73796.1"/>
    </source>
</evidence>
<sequence length="264" mass="29853">MRPIGRIFCKKGSMTKFFIKISQTSYCTFSYFILKIFNSLDVKGQENLKKIGNESFIFTSNHNSYIDSGISAAILLTNGSFFKKIAPVKFLVMDKYFSWKIFPIRIFLEAMGAVKISKAKVKYADNKHLNSVLDLPLELLRQGGRVWIYPEGGFHKDGSPKKPRVGIAFLHQQTGAPILPIRIIGNDNVMSKAVPFLPKLSTLFGLNKIKVIIGKPIYSLENMSLEEVTDKIMNAIYELKEKPALEEVKLRKLARQRSSSVLPT</sequence>
<protein>
    <recommendedName>
        <fullName evidence="3">Phospholipid/glycerol acyltransferase domain-containing protein</fullName>
    </recommendedName>
</protein>
<dbReference type="PANTHER" id="PTHR10434:SF11">
    <property type="entry name" value="1-ACYL-SN-GLYCEROL-3-PHOSPHATE ACYLTRANSFERASE"/>
    <property type="match status" value="1"/>
</dbReference>
<reference evidence="5" key="1">
    <citation type="submission" date="2017-09" db="EMBL/GenBank/DDBJ databases">
        <title>Depth-based differentiation of microbial function through sediment-hosted aquifers and enrichment of novel symbionts in the deep terrestrial subsurface.</title>
        <authorList>
            <person name="Probst A.J."/>
            <person name="Ladd B."/>
            <person name="Jarett J.K."/>
            <person name="Geller-Mcgrath D.E."/>
            <person name="Sieber C.M.K."/>
            <person name="Emerson J.B."/>
            <person name="Anantharaman K."/>
            <person name="Thomas B.C."/>
            <person name="Malmstrom R."/>
            <person name="Stieglmeier M."/>
            <person name="Klingl A."/>
            <person name="Woyke T."/>
            <person name="Ryan C.M."/>
            <person name="Banfield J.F."/>
        </authorList>
    </citation>
    <scope>NUCLEOTIDE SEQUENCE [LARGE SCALE GENOMIC DNA]</scope>
</reference>
<evidence type="ECO:0000313" key="5">
    <source>
        <dbReference type="Proteomes" id="UP000230959"/>
    </source>
</evidence>
<dbReference type="EMBL" id="PFER01000012">
    <property type="protein sequence ID" value="PJE73796.1"/>
    <property type="molecule type" value="Genomic_DNA"/>
</dbReference>
<dbReference type="CDD" id="cd07989">
    <property type="entry name" value="LPLAT_AGPAT-like"/>
    <property type="match status" value="1"/>
</dbReference>
<organism evidence="4 5">
    <name type="scientific">Candidatus Terrybacteria bacterium CG10_big_fil_rev_8_21_14_0_10_41_10</name>
    <dbReference type="NCBI Taxonomy" id="1975026"/>
    <lineage>
        <taxon>Bacteria</taxon>
        <taxon>Candidatus Terryibacteriota</taxon>
    </lineage>
</organism>
<feature type="domain" description="Phospholipid/glycerol acyltransferase" evidence="3">
    <location>
        <begin position="56"/>
        <end position="186"/>
    </location>
</feature>
<dbReference type="PANTHER" id="PTHR10434">
    <property type="entry name" value="1-ACYL-SN-GLYCEROL-3-PHOSPHATE ACYLTRANSFERASE"/>
    <property type="match status" value="1"/>
</dbReference>
<evidence type="ECO:0000256" key="1">
    <source>
        <dbReference type="ARBA" id="ARBA00022679"/>
    </source>
</evidence>
<dbReference type="AlphaFoldDB" id="A0A2M8LB01"/>
<dbReference type="GO" id="GO:0003841">
    <property type="term" value="F:1-acylglycerol-3-phosphate O-acyltransferase activity"/>
    <property type="evidence" value="ECO:0007669"/>
    <property type="project" value="TreeGrafter"/>
</dbReference>
<dbReference type="SMART" id="SM00563">
    <property type="entry name" value="PlsC"/>
    <property type="match status" value="1"/>
</dbReference>
<keyword evidence="2" id="KW-0012">Acyltransferase</keyword>